<sequence>MAPEDEEVALSVPIGGEVTVVRLRQSQLVSSWNRDHSPTQQRTESVITPKAIR</sequence>
<feature type="compositionally biased region" description="Polar residues" evidence="1">
    <location>
        <begin position="30"/>
        <end position="46"/>
    </location>
</feature>
<evidence type="ECO:0000256" key="1">
    <source>
        <dbReference type="SAM" id="MobiDB-lite"/>
    </source>
</evidence>
<keyword evidence="3" id="KW-1185">Reference proteome</keyword>
<comment type="caution">
    <text evidence="2">The sequence shown here is derived from an EMBL/GenBank/DDBJ whole genome shotgun (WGS) entry which is preliminary data.</text>
</comment>
<dbReference type="Proteomes" id="UP000233551">
    <property type="component" value="Unassembled WGS sequence"/>
</dbReference>
<evidence type="ECO:0000313" key="3">
    <source>
        <dbReference type="Proteomes" id="UP000233551"/>
    </source>
</evidence>
<gene>
    <name evidence="2" type="ORF">CRG98_031097</name>
</gene>
<proteinExistence type="predicted"/>
<dbReference type="AlphaFoldDB" id="A0A2I0IX22"/>
<feature type="region of interest" description="Disordered" evidence="1">
    <location>
        <begin position="30"/>
        <end position="53"/>
    </location>
</feature>
<protein>
    <submittedName>
        <fullName evidence="2">Uncharacterized protein</fullName>
    </submittedName>
</protein>
<organism evidence="2 3">
    <name type="scientific">Punica granatum</name>
    <name type="common">Pomegranate</name>
    <dbReference type="NCBI Taxonomy" id="22663"/>
    <lineage>
        <taxon>Eukaryota</taxon>
        <taxon>Viridiplantae</taxon>
        <taxon>Streptophyta</taxon>
        <taxon>Embryophyta</taxon>
        <taxon>Tracheophyta</taxon>
        <taxon>Spermatophyta</taxon>
        <taxon>Magnoliopsida</taxon>
        <taxon>eudicotyledons</taxon>
        <taxon>Gunneridae</taxon>
        <taxon>Pentapetalae</taxon>
        <taxon>rosids</taxon>
        <taxon>malvids</taxon>
        <taxon>Myrtales</taxon>
        <taxon>Lythraceae</taxon>
        <taxon>Punica</taxon>
    </lineage>
</organism>
<accession>A0A2I0IX22</accession>
<dbReference type="EMBL" id="PGOL01002383">
    <property type="protein sequence ID" value="PKI48475.1"/>
    <property type="molecule type" value="Genomic_DNA"/>
</dbReference>
<name>A0A2I0IX22_PUNGR</name>
<reference evidence="2 3" key="1">
    <citation type="submission" date="2017-11" db="EMBL/GenBank/DDBJ databases">
        <title>De-novo sequencing of pomegranate (Punica granatum L.) genome.</title>
        <authorList>
            <person name="Akparov Z."/>
            <person name="Amiraslanov A."/>
            <person name="Hajiyeva S."/>
            <person name="Abbasov M."/>
            <person name="Kaur K."/>
            <person name="Hamwieh A."/>
            <person name="Solovyev V."/>
            <person name="Salamov A."/>
            <person name="Braich B."/>
            <person name="Kosarev P."/>
            <person name="Mahmoud A."/>
            <person name="Hajiyev E."/>
            <person name="Babayeva S."/>
            <person name="Izzatullayeva V."/>
            <person name="Mammadov A."/>
            <person name="Mammadov A."/>
            <person name="Sharifova S."/>
            <person name="Ojaghi J."/>
            <person name="Eynullazada K."/>
            <person name="Bayramov B."/>
            <person name="Abdulazimova A."/>
            <person name="Shahmuradov I."/>
        </authorList>
    </citation>
    <scope>NUCLEOTIDE SEQUENCE [LARGE SCALE GENOMIC DNA]</scope>
    <source>
        <strain evidence="3">cv. AG2017</strain>
        <tissue evidence="2">Leaf</tissue>
    </source>
</reference>
<evidence type="ECO:0000313" key="2">
    <source>
        <dbReference type="EMBL" id="PKI48475.1"/>
    </source>
</evidence>